<feature type="transmembrane region" description="Helical" evidence="13">
    <location>
        <begin position="28"/>
        <end position="53"/>
    </location>
</feature>
<organism evidence="14 15">
    <name type="scientific">Paenibacillus ferrarius</name>
    <dbReference type="NCBI Taxonomy" id="1469647"/>
    <lineage>
        <taxon>Bacteria</taxon>
        <taxon>Bacillati</taxon>
        <taxon>Bacillota</taxon>
        <taxon>Bacilli</taxon>
        <taxon>Bacillales</taxon>
        <taxon>Paenibacillaceae</taxon>
        <taxon>Paenibacillus</taxon>
    </lineage>
</organism>
<protein>
    <recommendedName>
        <fullName evidence="4">Probable multidrug resistance protein NorM</fullName>
    </recommendedName>
    <alternativeName>
        <fullName evidence="12">Multidrug-efflux transporter</fullName>
    </alternativeName>
</protein>
<comment type="subcellular location">
    <subcellularLocation>
        <location evidence="2">Cell membrane</location>
        <topology evidence="2">Multi-pass membrane protein</topology>
    </subcellularLocation>
</comment>
<feature type="transmembrane region" description="Helical" evidence="13">
    <location>
        <begin position="104"/>
        <end position="127"/>
    </location>
</feature>
<dbReference type="PIRSF" id="PIRSF006603">
    <property type="entry name" value="DinF"/>
    <property type="match status" value="1"/>
</dbReference>
<evidence type="ECO:0000256" key="3">
    <source>
        <dbReference type="ARBA" id="ARBA00010199"/>
    </source>
</evidence>
<keyword evidence="11 13" id="KW-0472">Membrane</keyword>
<dbReference type="GO" id="GO:0015297">
    <property type="term" value="F:antiporter activity"/>
    <property type="evidence" value="ECO:0007669"/>
    <property type="project" value="UniProtKB-KW"/>
</dbReference>
<evidence type="ECO:0000256" key="5">
    <source>
        <dbReference type="ARBA" id="ARBA00022448"/>
    </source>
</evidence>
<comment type="similarity">
    <text evidence="3">Belongs to the multi antimicrobial extrusion (MATE) (TC 2.A.66.1) family.</text>
</comment>
<evidence type="ECO:0000256" key="2">
    <source>
        <dbReference type="ARBA" id="ARBA00004651"/>
    </source>
</evidence>
<dbReference type="STRING" id="1469647.BC351_07570"/>
<keyword evidence="9 13" id="KW-1133">Transmembrane helix</keyword>
<dbReference type="InterPro" id="IPR048279">
    <property type="entry name" value="MdtK-like"/>
</dbReference>
<evidence type="ECO:0000256" key="4">
    <source>
        <dbReference type="ARBA" id="ARBA00020268"/>
    </source>
</evidence>
<dbReference type="OrthoDB" id="62420at2"/>
<proteinExistence type="inferred from homology"/>
<keyword evidence="15" id="KW-1185">Reference proteome</keyword>
<evidence type="ECO:0000256" key="1">
    <source>
        <dbReference type="ARBA" id="ARBA00003408"/>
    </source>
</evidence>
<evidence type="ECO:0000313" key="15">
    <source>
        <dbReference type="Proteomes" id="UP000190626"/>
    </source>
</evidence>
<keyword evidence="10" id="KW-0406">Ion transport</keyword>
<evidence type="ECO:0000256" key="8">
    <source>
        <dbReference type="ARBA" id="ARBA00022692"/>
    </source>
</evidence>
<dbReference type="GO" id="GO:0042910">
    <property type="term" value="F:xenobiotic transmembrane transporter activity"/>
    <property type="evidence" value="ECO:0007669"/>
    <property type="project" value="InterPro"/>
</dbReference>
<accession>A0A1V4HC74</accession>
<dbReference type="GO" id="GO:0006811">
    <property type="term" value="P:monoatomic ion transport"/>
    <property type="evidence" value="ECO:0007669"/>
    <property type="project" value="UniProtKB-KW"/>
</dbReference>
<keyword evidence="7" id="KW-1003">Cell membrane</keyword>
<dbReference type="NCBIfam" id="TIGR00797">
    <property type="entry name" value="matE"/>
    <property type="match status" value="1"/>
</dbReference>
<feature type="transmembrane region" description="Helical" evidence="13">
    <location>
        <begin position="331"/>
        <end position="348"/>
    </location>
</feature>
<evidence type="ECO:0000313" key="14">
    <source>
        <dbReference type="EMBL" id="OPH50506.1"/>
    </source>
</evidence>
<dbReference type="GO" id="GO:0005886">
    <property type="term" value="C:plasma membrane"/>
    <property type="evidence" value="ECO:0007669"/>
    <property type="project" value="UniProtKB-SubCell"/>
</dbReference>
<feature type="transmembrane region" description="Helical" evidence="13">
    <location>
        <begin position="178"/>
        <end position="200"/>
    </location>
</feature>
<feature type="transmembrane region" description="Helical" evidence="13">
    <location>
        <begin position="147"/>
        <end position="166"/>
    </location>
</feature>
<dbReference type="PANTHER" id="PTHR43298:SF2">
    <property type="entry name" value="FMN_FAD EXPORTER YEEO-RELATED"/>
    <property type="match status" value="1"/>
</dbReference>
<comment type="caution">
    <text evidence="14">The sequence shown here is derived from an EMBL/GenBank/DDBJ whole genome shotgun (WGS) entry which is preliminary data.</text>
</comment>
<comment type="function">
    <text evidence="1">Multidrug efflux pump.</text>
</comment>
<evidence type="ECO:0000256" key="11">
    <source>
        <dbReference type="ARBA" id="ARBA00023136"/>
    </source>
</evidence>
<dbReference type="InterPro" id="IPR050222">
    <property type="entry name" value="MATE_MdtK"/>
</dbReference>
<evidence type="ECO:0000256" key="7">
    <source>
        <dbReference type="ARBA" id="ARBA00022475"/>
    </source>
</evidence>
<dbReference type="PANTHER" id="PTHR43298">
    <property type="entry name" value="MULTIDRUG RESISTANCE PROTEIN NORM-RELATED"/>
    <property type="match status" value="1"/>
</dbReference>
<feature type="transmembrane region" description="Helical" evidence="13">
    <location>
        <begin position="206"/>
        <end position="228"/>
    </location>
</feature>
<sequence length="468" mass="51152">MIPSRYKARGQAFLNTYFSGESIDYRQVIALFLPILIDQGFLVGLSLVNTAMISSSGVAAISAVSMVDSLNLFLVNVFVALATGGTVVVAQYKGSGNDKMVSKAAATSLSAVTLVAVILSLIVLVFYHPILKFLFGTADPEVFSHAGTYLVGSGLSYIGIAFKEAVSGALRGIGKTRVTLVLSLIMNFTYVLLNILFVHFMDMGVLGLSVAVNISRYLAAACALYYLLRLDANLRIQLKDLLKWNFSMLKKMMFIGLPFAAEQLFFNGGKMLTQIYIVSLGTYAIATNAISSVFAMLLQIPAIALSTALITVVGQCIGRGNIQDARKFTRSFLWLSSGSLLVMGLLLIPFFKPLVSLFDPPAEIMDDLYLIMLVNMIAQIPLWSISFLLPGALRAAGDSRFTSITAMLTMWLFRVVLGYVFGIMLGYGVLGVWAAMQLEWGVRGAIFLWRYSGERWYKHRLVEPANGK</sequence>
<evidence type="ECO:0000256" key="9">
    <source>
        <dbReference type="ARBA" id="ARBA00022989"/>
    </source>
</evidence>
<evidence type="ECO:0000256" key="6">
    <source>
        <dbReference type="ARBA" id="ARBA00022449"/>
    </source>
</evidence>
<dbReference type="EMBL" id="MBTG01000034">
    <property type="protein sequence ID" value="OPH50506.1"/>
    <property type="molecule type" value="Genomic_DNA"/>
</dbReference>
<keyword evidence="6" id="KW-0050">Antiport</keyword>
<keyword evidence="8 13" id="KW-0812">Transmembrane</keyword>
<feature type="transmembrane region" description="Helical" evidence="13">
    <location>
        <begin position="73"/>
        <end position="92"/>
    </location>
</feature>
<evidence type="ECO:0000256" key="13">
    <source>
        <dbReference type="SAM" id="Phobius"/>
    </source>
</evidence>
<name>A0A1V4HC74_9BACL</name>
<feature type="transmembrane region" description="Helical" evidence="13">
    <location>
        <begin position="368"/>
        <end position="389"/>
    </location>
</feature>
<gene>
    <name evidence="14" type="ORF">BC351_07570</name>
</gene>
<dbReference type="InterPro" id="IPR002528">
    <property type="entry name" value="MATE_fam"/>
</dbReference>
<feature type="transmembrane region" description="Helical" evidence="13">
    <location>
        <begin position="401"/>
        <end position="424"/>
    </location>
</feature>
<dbReference type="Pfam" id="PF01554">
    <property type="entry name" value="MatE"/>
    <property type="match status" value="2"/>
</dbReference>
<feature type="transmembrane region" description="Helical" evidence="13">
    <location>
        <begin position="286"/>
        <end position="310"/>
    </location>
</feature>
<dbReference type="AlphaFoldDB" id="A0A1V4HC74"/>
<reference evidence="15" key="1">
    <citation type="submission" date="2016-07" db="EMBL/GenBank/DDBJ databases">
        <authorList>
            <person name="Florea S."/>
            <person name="Webb J.S."/>
            <person name="Jaromczyk J."/>
            <person name="Schardl C.L."/>
        </authorList>
    </citation>
    <scope>NUCLEOTIDE SEQUENCE [LARGE SCALE GENOMIC DNA]</scope>
    <source>
        <strain evidence="15">CY1</strain>
    </source>
</reference>
<evidence type="ECO:0000256" key="12">
    <source>
        <dbReference type="ARBA" id="ARBA00031636"/>
    </source>
</evidence>
<keyword evidence="5" id="KW-0813">Transport</keyword>
<evidence type="ECO:0000256" key="10">
    <source>
        <dbReference type="ARBA" id="ARBA00023065"/>
    </source>
</evidence>
<dbReference type="RefSeq" id="WP_079417673.1">
    <property type="nucleotide sequence ID" value="NZ_MBTG01000034.1"/>
</dbReference>
<dbReference type="Proteomes" id="UP000190626">
    <property type="component" value="Unassembled WGS sequence"/>
</dbReference>